<feature type="transmembrane region" description="Helical" evidence="1">
    <location>
        <begin position="198"/>
        <end position="220"/>
    </location>
</feature>
<reference evidence="2 3" key="1">
    <citation type="journal article" date="2019" name="Int. J. Syst. Evol. Microbiol.">
        <title>The Global Catalogue of Microorganisms (GCM) 10K type strain sequencing project: providing services to taxonomists for standard genome sequencing and annotation.</title>
        <authorList>
            <consortium name="The Broad Institute Genomics Platform"/>
            <consortium name="The Broad Institute Genome Sequencing Center for Infectious Disease"/>
            <person name="Wu L."/>
            <person name="Ma J."/>
        </authorList>
    </citation>
    <scope>NUCLEOTIDE SEQUENCE [LARGE SCALE GENOMIC DNA]</scope>
    <source>
        <strain evidence="2 3">JCM 13319</strain>
    </source>
</reference>
<comment type="caution">
    <text evidence="2">The sequence shown here is derived from an EMBL/GenBank/DDBJ whole genome shotgun (WGS) entry which is preliminary data.</text>
</comment>
<organism evidence="2 3">
    <name type="scientific">Brevibacterium picturae</name>
    <dbReference type="NCBI Taxonomy" id="260553"/>
    <lineage>
        <taxon>Bacteria</taxon>
        <taxon>Bacillati</taxon>
        <taxon>Actinomycetota</taxon>
        <taxon>Actinomycetes</taxon>
        <taxon>Micrococcales</taxon>
        <taxon>Brevibacteriaceae</taxon>
        <taxon>Brevibacterium</taxon>
    </lineage>
</organism>
<proteinExistence type="predicted"/>
<keyword evidence="1" id="KW-0472">Membrane</keyword>
<evidence type="ECO:0000313" key="3">
    <source>
        <dbReference type="Proteomes" id="UP001501791"/>
    </source>
</evidence>
<feature type="transmembrane region" description="Helical" evidence="1">
    <location>
        <begin position="131"/>
        <end position="148"/>
    </location>
</feature>
<evidence type="ECO:0000256" key="1">
    <source>
        <dbReference type="SAM" id="Phobius"/>
    </source>
</evidence>
<protein>
    <submittedName>
        <fullName evidence="2">Uncharacterized protein</fullName>
    </submittedName>
</protein>
<name>A0ABN2CVN1_9MICO</name>
<sequence>MSKGSKKVLAVLLWPVRFFHSGTTTAWRGWVLVGAGIVAGVISLIVLAATTSPKWEVSDPAGLLIATLVVAPFTLGTAMLVNYYEARHAESDYYTVTKAAQFGYLIWFLVTCVAAVAGFSLLVAGSSPLSGVVSLFSGIFLIIGWNMAGWPRLGWPLRSLLLLKRIANWQLVTAGAIVALVFKVPGSGQSVTDTVGDNYGLMMMLLLTWVVSAALLTVLLEPLKYKLEALPKGILMQWEDGKIS</sequence>
<keyword evidence="1" id="KW-1133">Transmembrane helix</keyword>
<keyword evidence="1" id="KW-0812">Transmembrane</keyword>
<accession>A0ABN2CVN1</accession>
<keyword evidence="3" id="KW-1185">Reference proteome</keyword>
<gene>
    <name evidence="2" type="ORF">GCM10009691_41340</name>
</gene>
<feature type="transmembrane region" description="Helical" evidence="1">
    <location>
        <begin position="31"/>
        <end position="49"/>
    </location>
</feature>
<evidence type="ECO:0000313" key="2">
    <source>
        <dbReference type="EMBL" id="GAA1563520.1"/>
    </source>
</evidence>
<feature type="transmembrane region" description="Helical" evidence="1">
    <location>
        <begin position="61"/>
        <end position="84"/>
    </location>
</feature>
<dbReference type="EMBL" id="BAAALY010000028">
    <property type="protein sequence ID" value="GAA1563520.1"/>
    <property type="molecule type" value="Genomic_DNA"/>
</dbReference>
<dbReference type="RefSeq" id="WP_346037443.1">
    <property type="nucleotide sequence ID" value="NZ_BAAALY010000028.1"/>
</dbReference>
<dbReference type="Proteomes" id="UP001501791">
    <property type="component" value="Unassembled WGS sequence"/>
</dbReference>
<feature type="transmembrane region" description="Helical" evidence="1">
    <location>
        <begin position="168"/>
        <end position="186"/>
    </location>
</feature>
<feature type="transmembrane region" description="Helical" evidence="1">
    <location>
        <begin position="104"/>
        <end position="124"/>
    </location>
</feature>